<evidence type="ECO:0000259" key="1">
    <source>
        <dbReference type="Pfam" id="PF00535"/>
    </source>
</evidence>
<proteinExistence type="predicted"/>
<dbReference type="Pfam" id="PF13489">
    <property type="entry name" value="Methyltransf_23"/>
    <property type="match status" value="1"/>
</dbReference>
<name>A0ABM7X257_9BACT</name>
<evidence type="ECO:0000313" key="2">
    <source>
        <dbReference type="EMBL" id="BDG05824.1"/>
    </source>
</evidence>
<accession>A0ABM7X257</accession>
<evidence type="ECO:0000313" key="3">
    <source>
        <dbReference type="Proteomes" id="UP001162891"/>
    </source>
</evidence>
<dbReference type="RefSeq" id="WP_248354980.1">
    <property type="nucleotide sequence ID" value="NZ_AP025591.1"/>
</dbReference>
<dbReference type="Pfam" id="PF00535">
    <property type="entry name" value="Glycos_transf_2"/>
    <property type="match status" value="1"/>
</dbReference>
<dbReference type="SUPFAM" id="SSF53335">
    <property type="entry name" value="S-adenosyl-L-methionine-dependent methyltransferases"/>
    <property type="match status" value="1"/>
</dbReference>
<dbReference type="EMBL" id="AP025591">
    <property type="protein sequence ID" value="BDG05824.1"/>
    <property type="molecule type" value="Genomic_DNA"/>
</dbReference>
<dbReference type="CDD" id="cd06433">
    <property type="entry name" value="GT_2_WfgS_like"/>
    <property type="match status" value="1"/>
</dbReference>
<dbReference type="PANTHER" id="PTHR43685:SF2">
    <property type="entry name" value="GLYCOSYLTRANSFERASE 2-LIKE DOMAIN-CONTAINING PROTEIN"/>
    <property type="match status" value="1"/>
</dbReference>
<feature type="domain" description="Glycosyltransferase 2-like" evidence="1">
    <location>
        <begin position="385"/>
        <end position="490"/>
    </location>
</feature>
<sequence>MTDPRVEGRSCWCGRGELAPYSETYRLCRGCKTLVATRISAGQTRVSDEEKDLYGLNYFVDHARALGHPDVFQRTRLDLSERCVYWLEALLRRRPPPARTLELGAASGAFVALLATAGYDATGLDLSPAVTELARTTFDVPILTGPLEEQRLAPGSLDVLILMDVLEHLPDPERTLAEAARVLRPDGLLLVQTPRFEPDLSFEQMRERQPAFVDQLKPDEHLFLLSRESATELMARAGFAHVLFEPAIFSEYDMFFVASRAPIPEVPEDAWRGALRRSRPGRVVEALVDAFDAAHTQAPSTPDHVVLARKLEAAQQERDFWKRYAGEIDADRNSWVGHAKHWKARAEALAPLEPEVLALRWIAAHPAVLTAARPAATPGDLPLVSIVTPTLNQGRTIRETLESVAAQTYPRIEHIVVDGASTDETLRILESAPGVRWISEKDRGQADAINKGLRMAKGEIVAYVNSDDLLYPDAVSIAVEAFLAEPDVDFLYGDGTVIDEGGKPLWEWLSRPEDWRLLTGYFFLWNDFTNWIMQPASFWRRSLGERVGLFDEGFHFAMDVEFWIRVGSSGARMKHVPQRLAKFRMADGTKTLSSPTAFWADHLELFRRHHGAAHMRRYVEQYLFQEMAKTGCTIDEARARYERIAAKRWSGIPEGAALLELGTAAVPGALVRLADDAWNTGDARRARAVFREALARSRSALLHPRALVLLAKLLSGPLAPRVRRLWSRGIERYRDRRYQYRYREAARREALEA</sequence>
<dbReference type="Gene3D" id="3.40.50.150">
    <property type="entry name" value="Vaccinia Virus protein VP39"/>
    <property type="match status" value="1"/>
</dbReference>
<protein>
    <recommendedName>
        <fullName evidence="1">Glycosyltransferase 2-like domain-containing protein</fullName>
    </recommendedName>
</protein>
<dbReference type="Gene3D" id="3.90.550.10">
    <property type="entry name" value="Spore Coat Polysaccharide Biosynthesis Protein SpsA, Chain A"/>
    <property type="match status" value="1"/>
</dbReference>
<dbReference type="PANTHER" id="PTHR43685">
    <property type="entry name" value="GLYCOSYLTRANSFERASE"/>
    <property type="match status" value="1"/>
</dbReference>
<reference evidence="3" key="1">
    <citation type="journal article" date="2022" name="Int. J. Syst. Evol. Microbiol.">
        <title>Anaeromyxobacter oryzae sp. nov., Anaeromyxobacter diazotrophicus sp. nov. and Anaeromyxobacter paludicola sp. nov., isolated from paddy soils.</title>
        <authorList>
            <person name="Itoh H."/>
            <person name="Xu Z."/>
            <person name="Mise K."/>
            <person name="Masuda Y."/>
            <person name="Ushijima N."/>
            <person name="Hayakawa C."/>
            <person name="Shiratori Y."/>
            <person name="Senoo K."/>
        </authorList>
    </citation>
    <scope>NUCLEOTIDE SEQUENCE [LARGE SCALE GENOMIC DNA]</scope>
    <source>
        <strain evidence="3">Red232</strain>
    </source>
</reference>
<dbReference type="SUPFAM" id="SSF53448">
    <property type="entry name" value="Nucleotide-diphospho-sugar transferases"/>
    <property type="match status" value="1"/>
</dbReference>
<dbReference type="InterPro" id="IPR001173">
    <property type="entry name" value="Glyco_trans_2-like"/>
</dbReference>
<dbReference type="InterPro" id="IPR029044">
    <property type="entry name" value="Nucleotide-diphossugar_trans"/>
</dbReference>
<dbReference type="CDD" id="cd02440">
    <property type="entry name" value="AdoMet_MTases"/>
    <property type="match status" value="1"/>
</dbReference>
<dbReference type="InterPro" id="IPR050834">
    <property type="entry name" value="Glycosyltransf_2"/>
</dbReference>
<organism evidence="2 3">
    <name type="scientific">Anaeromyxobacter oryzae</name>
    <dbReference type="NCBI Taxonomy" id="2918170"/>
    <lineage>
        <taxon>Bacteria</taxon>
        <taxon>Pseudomonadati</taxon>
        <taxon>Myxococcota</taxon>
        <taxon>Myxococcia</taxon>
        <taxon>Myxococcales</taxon>
        <taxon>Cystobacterineae</taxon>
        <taxon>Anaeromyxobacteraceae</taxon>
        <taxon>Anaeromyxobacter</taxon>
    </lineage>
</organism>
<dbReference type="Proteomes" id="UP001162891">
    <property type="component" value="Chromosome"/>
</dbReference>
<keyword evidence="3" id="KW-1185">Reference proteome</keyword>
<gene>
    <name evidence="2" type="ORF">AMOR_48200</name>
</gene>
<dbReference type="InterPro" id="IPR029063">
    <property type="entry name" value="SAM-dependent_MTases_sf"/>
</dbReference>